<protein>
    <recommendedName>
        <fullName evidence="1">protein acetyllysine N-acetyltransferase</fullName>
        <ecNumber evidence="1">2.3.1.286</ecNumber>
    </recommendedName>
</protein>
<dbReference type="EC" id="2.3.1.286" evidence="1"/>
<name>A0A449BF38_HAPAX</name>
<sequence>MEIEELKNLIDKSRKIVFFGGAGVSTESGLKDFRGNKGLYSESFYDYKPEEVLSSTFLYNNPKVFYEYYRKNFITKGIKPNDAHYYLAELEKKGKDITIITQNIDGLHQLAGSKNVIELHGSIYRNYTVNTKRNFEGIDHILKAEGIPYDENGEMIRPDVTLYGEMLNQEVLNKAIKALRNADLLIVGGTSLTVYPAANLINYYSGEEMIAINRDYIPIRNFIKGNIGEIFKQLR</sequence>
<evidence type="ECO:0000313" key="6">
    <source>
        <dbReference type="EMBL" id="VEU81038.1"/>
    </source>
</evidence>
<dbReference type="STRING" id="1278311.GCA_000428705_00120"/>
<dbReference type="Pfam" id="PF02146">
    <property type="entry name" value="SIR2"/>
    <property type="match status" value="1"/>
</dbReference>
<keyword evidence="3" id="KW-0520">NAD</keyword>
<proteinExistence type="predicted"/>
<dbReference type="GO" id="GO:0070403">
    <property type="term" value="F:NAD+ binding"/>
    <property type="evidence" value="ECO:0007669"/>
    <property type="project" value="InterPro"/>
</dbReference>
<dbReference type="InterPro" id="IPR050134">
    <property type="entry name" value="NAD-dep_sirtuin_deacylases"/>
</dbReference>
<accession>A0A449BF38</accession>
<dbReference type="InterPro" id="IPR003000">
    <property type="entry name" value="Sirtuin"/>
</dbReference>
<dbReference type="InterPro" id="IPR026591">
    <property type="entry name" value="Sirtuin_cat_small_dom_sf"/>
</dbReference>
<dbReference type="SUPFAM" id="SSF52467">
    <property type="entry name" value="DHS-like NAD/FAD-binding domain"/>
    <property type="match status" value="1"/>
</dbReference>
<dbReference type="InterPro" id="IPR029035">
    <property type="entry name" value="DHS-like_NAD/FAD-binding_dom"/>
</dbReference>
<evidence type="ECO:0000256" key="1">
    <source>
        <dbReference type="ARBA" id="ARBA00012928"/>
    </source>
</evidence>
<dbReference type="GO" id="GO:0017136">
    <property type="term" value="F:histone deacetylase activity, NAD-dependent"/>
    <property type="evidence" value="ECO:0007669"/>
    <property type="project" value="TreeGrafter"/>
</dbReference>
<dbReference type="PROSITE" id="PS50305">
    <property type="entry name" value="SIRTUIN"/>
    <property type="match status" value="1"/>
</dbReference>
<gene>
    <name evidence="6" type="primary">cobB</name>
    <name evidence="6" type="ORF">NCTC10138_01429</name>
</gene>
<dbReference type="PANTHER" id="PTHR11085:SF4">
    <property type="entry name" value="NAD-DEPENDENT PROTEIN DEACYLASE"/>
    <property type="match status" value="1"/>
</dbReference>
<dbReference type="RefSeq" id="WP_026389955.1">
    <property type="nucleotide sequence ID" value="NZ_LR215048.1"/>
</dbReference>
<dbReference type="InterPro" id="IPR026590">
    <property type="entry name" value="Ssirtuin_cat_dom"/>
</dbReference>
<evidence type="ECO:0000313" key="7">
    <source>
        <dbReference type="Proteomes" id="UP000289841"/>
    </source>
</evidence>
<feature type="domain" description="Deacetylase sirtuin-type" evidence="5">
    <location>
        <begin position="1"/>
        <end position="235"/>
    </location>
</feature>
<dbReference type="Gene3D" id="3.30.1600.10">
    <property type="entry name" value="SIR2/SIRT2 'Small Domain"/>
    <property type="match status" value="1"/>
</dbReference>
<dbReference type="NCBIfam" id="NF001752">
    <property type="entry name" value="PRK00481.1-1"/>
    <property type="match status" value="1"/>
</dbReference>
<dbReference type="EMBL" id="LR215048">
    <property type="protein sequence ID" value="VEU81038.1"/>
    <property type="molecule type" value="Genomic_DNA"/>
</dbReference>
<dbReference type="OrthoDB" id="9800582at2"/>
<keyword evidence="6" id="KW-0378">Hydrolase</keyword>
<comment type="caution">
    <text evidence="4">Lacks conserved residue(s) required for the propagation of feature annotation.</text>
</comment>
<dbReference type="Gene3D" id="3.40.50.1220">
    <property type="entry name" value="TPP-binding domain"/>
    <property type="match status" value="1"/>
</dbReference>
<dbReference type="Proteomes" id="UP000289841">
    <property type="component" value="Chromosome"/>
</dbReference>
<keyword evidence="7" id="KW-1185">Reference proteome</keyword>
<evidence type="ECO:0000256" key="4">
    <source>
        <dbReference type="PROSITE-ProRule" id="PRU00236"/>
    </source>
</evidence>
<evidence type="ECO:0000259" key="5">
    <source>
        <dbReference type="PROSITE" id="PS50305"/>
    </source>
</evidence>
<dbReference type="KEGG" id="aaxa:NCTC10138_01429"/>
<dbReference type="PANTHER" id="PTHR11085">
    <property type="entry name" value="NAD-DEPENDENT PROTEIN DEACYLASE SIRTUIN-5, MITOCHONDRIAL-RELATED"/>
    <property type="match status" value="1"/>
</dbReference>
<dbReference type="AlphaFoldDB" id="A0A449BF38"/>
<dbReference type="GO" id="GO:0016787">
    <property type="term" value="F:hydrolase activity"/>
    <property type="evidence" value="ECO:0007669"/>
    <property type="project" value="UniProtKB-KW"/>
</dbReference>
<keyword evidence="2" id="KW-0808">Transferase</keyword>
<reference evidence="6 7" key="1">
    <citation type="submission" date="2019-01" db="EMBL/GenBank/DDBJ databases">
        <authorList>
            <consortium name="Pathogen Informatics"/>
        </authorList>
    </citation>
    <scope>NUCLEOTIDE SEQUENCE [LARGE SCALE GENOMIC DNA]</scope>
    <source>
        <strain evidence="6 7">NCTC10138</strain>
    </source>
</reference>
<evidence type="ECO:0000256" key="3">
    <source>
        <dbReference type="ARBA" id="ARBA00023027"/>
    </source>
</evidence>
<organism evidence="6 7">
    <name type="scientific">Haploplasma axanthum</name>
    <name type="common">Acholeplasma axanthum</name>
    <dbReference type="NCBI Taxonomy" id="29552"/>
    <lineage>
        <taxon>Bacteria</taxon>
        <taxon>Bacillati</taxon>
        <taxon>Mycoplasmatota</taxon>
        <taxon>Mollicutes</taxon>
        <taxon>Acholeplasmatales</taxon>
        <taxon>Acholeplasmataceae</taxon>
        <taxon>Haploplasma</taxon>
    </lineage>
</organism>
<evidence type="ECO:0000256" key="2">
    <source>
        <dbReference type="ARBA" id="ARBA00022679"/>
    </source>
</evidence>